<feature type="compositionally biased region" description="Basic and acidic residues" evidence="1">
    <location>
        <begin position="9"/>
        <end position="25"/>
    </location>
</feature>
<comment type="caution">
    <text evidence="2">The sequence shown here is derived from an EMBL/GenBank/DDBJ whole genome shotgun (WGS) entry which is preliminary data.</text>
</comment>
<name>A0AAD6YG13_9AGAR</name>
<accession>A0AAD6YG13</accession>
<keyword evidence="3" id="KW-1185">Reference proteome</keyword>
<organism evidence="2 3">
    <name type="scientific">Mycena pura</name>
    <dbReference type="NCBI Taxonomy" id="153505"/>
    <lineage>
        <taxon>Eukaryota</taxon>
        <taxon>Fungi</taxon>
        <taxon>Dikarya</taxon>
        <taxon>Basidiomycota</taxon>
        <taxon>Agaricomycotina</taxon>
        <taxon>Agaricomycetes</taxon>
        <taxon>Agaricomycetidae</taxon>
        <taxon>Agaricales</taxon>
        <taxon>Marasmiineae</taxon>
        <taxon>Mycenaceae</taxon>
        <taxon>Mycena</taxon>
    </lineage>
</organism>
<evidence type="ECO:0000313" key="3">
    <source>
        <dbReference type="Proteomes" id="UP001219525"/>
    </source>
</evidence>
<gene>
    <name evidence="2" type="ORF">GGX14DRAFT_394298</name>
</gene>
<feature type="region of interest" description="Disordered" evidence="1">
    <location>
        <begin position="202"/>
        <end position="261"/>
    </location>
</feature>
<evidence type="ECO:0000313" key="2">
    <source>
        <dbReference type="EMBL" id="KAJ7211391.1"/>
    </source>
</evidence>
<feature type="region of interest" description="Disordered" evidence="1">
    <location>
        <begin position="486"/>
        <end position="512"/>
    </location>
</feature>
<dbReference type="AlphaFoldDB" id="A0AAD6YG13"/>
<feature type="compositionally biased region" description="Basic and acidic residues" evidence="1">
    <location>
        <begin position="36"/>
        <end position="59"/>
    </location>
</feature>
<sequence>MYGWSASTQDREHARAVVWKREEHAVTPNKRSAVAKRSDEDGSRVGHESREGGVGEDHRCAKGRSALCKSSRGGTALLRRVSAVALEEEEGTAVLRRVSAVALEEEGIVAQEEGAVARGGAPSQLVLLLPEEEGAVARRMGAAHLEEKGAVAQRRRSAVALVKRNHAVIKSSNAEGAVERRRAPLREGEALLRADKGAVVRRGRGRIPASPATALKQAPNDARGPKLHEERAPSRKEERTTVQQTQRLRSGSSKPRAPIGEHLFPAGYHGAHSRARRAMVPRQCVHRQIRKTVEMGVCTRNEAVRRTAKEREHIVVKIVTAKEMAEVRMMDSEENGSSKLRLGVARGSAASAAMSIYENDNSGTRELARVPKSDETVTKCRDTVRLDVQRDACAHRDTRDRAHRQADVDAWRDVLARIRGPQIHLDRIWTSVRSEETIEALSRLRQGIPSPDVETRVKNGKQMSLRSEKTFEAEAGHCVACMRESGRGARESKAQNRREVRSGRNGLREDAPEWDRRLVPECKYHSTEQPTYPCRRATSGGGVDATRRSKKNACRDEGRRE</sequence>
<feature type="region of interest" description="Disordered" evidence="1">
    <location>
        <begin position="525"/>
        <end position="561"/>
    </location>
</feature>
<dbReference type="EMBL" id="JARJCW010000026">
    <property type="protein sequence ID" value="KAJ7211391.1"/>
    <property type="molecule type" value="Genomic_DNA"/>
</dbReference>
<feature type="region of interest" description="Disordered" evidence="1">
    <location>
        <begin position="1"/>
        <end position="59"/>
    </location>
</feature>
<protein>
    <submittedName>
        <fullName evidence="2">Uncharacterized protein</fullName>
    </submittedName>
</protein>
<dbReference type="Proteomes" id="UP001219525">
    <property type="component" value="Unassembled WGS sequence"/>
</dbReference>
<feature type="compositionally biased region" description="Basic and acidic residues" evidence="1">
    <location>
        <begin position="223"/>
        <end position="240"/>
    </location>
</feature>
<reference evidence="2" key="1">
    <citation type="submission" date="2023-03" db="EMBL/GenBank/DDBJ databases">
        <title>Massive genome expansion in bonnet fungi (Mycena s.s.) driven by repeated elements and novel gene families across ecological guilds.</title>
        <authorList>
            <consortium name="Lawrence Berkeley National Laboratory"/>
            <person name="Harder C.B."/>
            <person name="Miyauchi S."/>
            <person name="Viragh M."/>
            <person name="Kuo A."/>
            <person name="Thoen E."/>
            <person name="Andreopoulos B."/>
            <person name="Lu D."/>
            <person name="Skrede I."/>
            <person name="Drula E."/>
            <person name="Henrissat B."/>
            <person name="Morin E."/>
            <person name="Kohler A."/>
            <person name="Barry K."/>
            <person name="LaButti K."/>
            <person name="Morin E."/>
            <person name="Salamov A."/>
            <person name="Lipzen A."/>
            <person name="Mereny Z."/>
            <person name="Hegedus B."/>
            <person name="Baldrian P."/>
            <person name="Stursova M."/>
            <person name="Weitz H."/>
            <person name="Taylor A."/>
            <person name="Grigoriev I.V."/>
            <person name="Nagy L.G."/>
            <person name="Martin F."/>
            <person name="Kauserud H."/>
        </authorList>
    </citation>
    <scope>NUCLEOTIDE SEQUENCE</scope>
    <source>
        <strain evidence="2">9144</strain>
    </source>
</reference>
<proteinExistence type="predicted"/>
<feature type="compositionally biased region" description="Polar residues" evidence="1">
    <location>
        <begin position="241"/>
        <end position="253"/>
    </location>
</feature>
<evidence type="ECO:0000256" key="1">
    <source>
        <dbReference type="SAM" id="MobiDB-lite"/>
    </source>
</evidence>